<dbReference type="EMBL" id="VULY01000018">
    <property type="protein sequence ID" value="MSR93841.1"/>
    <property type="molecule type" value="Genomic_DNA"/>
</dbReference>
<proteinExistence type="inferred from homology"/>
<organism evidence="2 3">
    <name type="scientific">Suipraeoptans intestinalis</name>
    <dbReference type="NCBI Taxonomy" id="2606628"/>
    <lineage>
        <taxon>Bacteria</taxon>
        <taxon>Bacillati</taxon>
        <taxon>Bacillota</taxon>
        <taxon>Clostridia</taxon>
        <taxon>Lachnospirales</taxon>
        <taxon>Lachnospiraceae</taxon>
        <taxon>Suipraeoptans</taxon>
    </lineage>
</organism>
<dbReference type="InterPro" id="IPR038471">
    <property type="entry name" value="MecA_C_sf"/>
</dbReference>
<comment type="similarity">
    <text evidence="1">Belongs to the MecA family.</text>
</comment>
<evidence type="ECO:0000313" key="3">
    <source>
        <dbReference type="Proteomes" id="UP000434409"/>
    </source>
</evidence>
<protein>
    <submittedName>
        <fullName evidence="2">Adaptor protein MecA</fullName>
    </submittedName>
</protein>
<dbReference type="InterPro" id="IPR008681">
    <property type="entry name" value="Neg-reg_MecA"/>
</dbReference>
<dbReference type="Proteomes" id="UP000434409">
    <property type="component" value="Unassembled WGS sequence"/>
</dbReference>
<reference evidence="2 3" key="1">
    <citation type="submission" date="2019-08" db="EMBL/GenBank/DDBJ databases">
        <title>In-depth cultivation of the pig gut microbiome towards novel bacterial diversity and tailored functional studies.</title>
        <authorList>
            <person name="Wylensek D."/>
            <person name="Hitch T.C.A."/>
            <person name="Clavel T."/>
        </authorList>
    </citation>
    <scope>NUCLEOTIDE SEQUENCE [LARGE SCALE GENOMIC DNA]</scope>
    <source>
        <strain evidence="2 3">68-1-5</strain>
    </source>
</reference>
<evidence type="ECO:0000256" key="1">
    <source>
        <dbReference type="ARBA" id="ARBA00005397"/>
    </source>
</evidence>
<dbReference type="PANTHER" id="PTHR39161">
    <property type="entry name" value="ADAPTER PROTEIN MECA"/>
    <property type="match status" value="1"/>
</dbReference>
<dbReference type="PANTHER" id="PTHR39161:SF1">
    <property type="entry name" value="ADAPTER PROTEIN MECA 1"/>
    <property type="match status" value="1"/>
</dbReference>
<accession>A0A6N7USD9</accession>
<dbReference type="RefSeq" id="WP_154477075.1">
    <property type="nucleotide sequence ID" value="NZ_JAQYBV010000032.1"/>
</dbReference>
<comment type="caution">
    <text evidence="2">The sequence shown here is derived from an EMBL/GenBank/DDBJ whole genome shotgun (WGS) entry which is preliminary data.</text>
</comment>
<dbReference type="Pfam" id="PF05389">
    <property type="entry name" value="MecA"/>
    <property type="match status" value="1"/>
</dbReference>
<keyword evidence="3" id="KW-1185">Reference proteome</keyword>
<name>A0A6N7USD9_9FIRM</name>
<dbReference type="AlphaFoldDB" id="A0A6N7USD9"/>
<dbReference type="Gene3D" id="3.30.70.1950">
    <property type="match status" value="1"/>
</dbReference>
<gene>
    <name evidence="2" type="ORF">FYJ34_06075</name>
</gene>
<evidence type="ECO:0000313" key="2">
    <source>
        <dbReference type="EMBL" id="MSR93841.1"/>
    </source>
</evidence>
<sequence>MKIEKLSENQIRCTLTRADLADRQLHLSELAYGSEKARSLFHDMMQRAAAEFGFEADNTPLMIEAVPINSDSIVLIITKVDDPEELDTRFSKFAPSPGGEGDGVPAPFLSKLNGSSFLEKEETPAKHPGEAPVTAEEKTDLSSFPARLFSFGNMETLVAASKVIGQMHRGSSTLYKDEAEGVYLLSLTRAPHSDQDFSRICNMLSEYGSQERANGAIFAFLTEHFSPMLEKDALKTLSAL</sequence>